<accession>A0A7S4VKM6</accession>
<dbReference type="EMBL" id="HBNS01016437">
    <property type="protein sequence ID" value="CAE4603893.1"/>
    <property type="molecule type" value="Transcribed_RNA"/>
</dbReference>
<feature type="compositionally biased region" description="Basic and acidic residues" evidence="1">
    <location>
        <begin position="250"/>
        <end position="259"/>
    </location>
</feature>
<gene>
    <name evidence="3" type="ORF">DBRI00130_LOCUS13169</name>
</gene>
<keyword evidence="2" id="KW-1133">Transmembrane helix</keyword>
<proteinExistence type="predicted"/>
<dbReference type="PANTHER" id="PTHR31735">
    <property type="entry name" value="VACUOLAR MEMBRANE PROTEIN YPL162C"/>
    <property type="match status" value="1"/>
</dbReference>
<feature type="region of interest" description="Disordered" evidence="1">
    <location>
        <begin position="250"/>
        <end position="274"/>
    </location>
</feature>
<dbReference type="AlphaFoldDB" id="A0A7S4VKM6"/>
<keyword evidence="2" id="KW-0472">Membrane</keyword>
<protein>
    <submittedName>
        <fullName evidence="3">Uncharacterized protein</fullName>
    </submittedName>
</protein>
<dbReference type="PANTHER" id="PTHR31735:SF1">
    <property type="entry name" value="VACUOLAR MEMBRANE PROTEIN YPL162C"/>
    <property type="match status" value="1"/>
</dbReference>
<feature type="transmembrane region" description="Helical" evidence="2">
    <location>
        <begin position="94"/>
        <end position="115"/>
    </location>
</feature>
<reference evidence="3" key="1">
    <citation type="submission" date="2021-01" db="EMBL/GenBank/DDBJ databases">
        <authorList>
            <person name="Corre E."/>
            <person name="Pelletier E."/>
            <person name="Niang G."/>
            <person name="Scheremetjew M."/>
            <person name="Finn R."/>
            <person name="Kale V."/>
            <person name="Holt S."/>
            <person name="Cochrane G."/>
            <person name="Meng A."/>
            <person name="Brown T."/>
            <person name="Cohen L."/>
        </authorList>
    </citation>
    <scope>NUCLEOTIDE SEQUENCE</scope>
    <source>
        <strain evidence="3">GSO104</strain>
    </source>
</reference>
<keyword evidence="2" id="KW-0812">Transmembrane</keyword>
<evidence type="ECO:0000256" key="1">
    <source>
        <dbReference type="SAM" id="MobiDB-lite"/>
    </source>
</evidence>
<name>A0A7S4VKM6_9STRA</name>
<dbReference type="GO" id="GO:0016020">
    <property type="term" value="C:membrane"/>
    <property type="evidence" value="ECO:0007669"/>
    <property type="project" value="TreeGrafter"/>
</dbReference>
<evidence type="ECO:0000256" key="2">
    <source>
        <dbReference type="SAM" id="Phobius"/>
    </source>
</evidence>
<dbReference type="Pfam" id="PF12400">
    <property type="entry name" value="STIMATE"/>
    <property type="match status" value="1"/>
</dbReference>
<sequence>MADDEIDEQQICKVYEEDDAFTAFVQFLLAAMALGSLWIKRQQERPRRKFLTWFLDMSKQGFGATYSHIMNMWIAAIIASNPLAGEVVLEDECAWYAINYVIDTTLGLFLSLIFLRMLDSIANTFNWTSLKESGVYVGATGLRHWFAQLFAWIFILSITKIIICYLMLYTSQYLAYVGDVLFSPLQGNIRFELLFVMIVFPGLCNIIYFWIVDTYLKAESHHKGAHEEEEPVATENDGKDIPFIDQAEQEKINTQDQRIENTTGEYDAPRPTLV</sequence>
<evidence type="ECO:0000313" key="3">
    <source>
        <dbReference type="EMBL" id="CAE4603893.1"/>
    </source>
</evidence>
<organism evidence="3">
    <name type="scientific">Ditylum brightwellii</name>
    <dbReference type="NCBI Taxonomy" id="49249"/>
    <lineage>
        <taxon>Eukaryota</taxon>
        <taxon>Sar</taxon>
        <taxon>Stramenopiles</taxon>
        <taxon>Ochrophyta</taxon>
        <taxon>Bacillariophyta</taxon>
        <taxon>Mediophyceae</taxon>
        <taxon>Lithodesmiophycidae</taxon>
        <taxon>Lithodesmiales</taxon>
        <taxon>Lithodesmiaceae</taxon>
        <taxon>Ditylum</taxon>
    </lineage>
</organism>
<feature type="transmembrane region" description="Helical" evidence="2">
    <location>
        <begin position="60"/>
        <end position="79"/>
    </location>
</feature>
<feature type="transmembrane region" description="Helical" evidence="2">
    <location>
        <begin position="189"/>
        <end position="211"/>
    </location>
</feature>
<feature type="transmembrane region" description="Helical" evidence="2">
    <location>
        <begin position="149"/>
        <end position="169"/>
    </location>
</feature>
<dbReference type="InterPro" id="IPR022127">
    <property type="entry name" value="STIMATE/YPL162C"/>
</dbReference>
<feature type="transmembrane region" description="Helical" evidence="2">
    <location>
        <begin position="20"/>
        <end position="39"/>
    </location>
</feature>